<keyword evidence="1" id="KW-1003">Cell membrane</keyword>
<gene>
    <name evidence="7" type="ORF">E1757_03280</name>
</gene>
<keyword evidence="5" id="KW-0449">Lipoprotein</keyword>
<keyword evidence="3" id="KW-0472">Membrane</keyword>
<keyword evidence="8" id="KW-1185">Reference proteome</keyword>
<evidence type="ECO:0000256" key="2">
    <source>
        <dbReference type="ARBA" id="ARBA00022729"/>
    </source>
</evidence>
<dbReference type="PANTHER" id="PTHR43649">
    <property type="entry name" value="ARABINOSE-BINDING PROTEIN-RELATED"/>
    <property type="match status" value="1"/>
</dbReference>
<evidence type="ECO:0000256" key="3">
    <source>
        <dbReference type="ARBA" id="ARBA00023136"/>
    </source>
</evidence>
<dbReference type="PANTHER" id="PTHR43649:SF33">
    <property type="entry name" value="POLYGALACTURONAN_RHAMNOGALACTURONAN-BINDING PROTEIN YTCQ"/>
    <property type="match status" value="1"/>
</dbReference>
<evidence type="ECO:0000313" key="7">
    <source>
        <dbReference type="EMBL" id="TDG00663.1"/>
    </source>
</evidence>
<name>A0A4R5KYK4_9BACL</name>
<dbReference type="InterPro" id="IPR006059">
    <property type="entry name" value="SBP"/>
</dbReference>
<dbReference type="Pfam" id="PF01547">
    <property type="entry name" value="SBP_bac_1"/>
    <property type="match status" value="1"/>
</dbReference>
<evidence type="ECO:0000256" key="1">
    <source>
        <dbReference type="ARBA" id="ARBA00022475"/>
    </source>
</evidence>
<evidence type="ECO:0000256" key="6">
    <source>
        <dbReference type="SAM" id="MobiDB-lite"/>
    </source>
</evidence>
<reference evidence="7 8" key="1">
    <citation type="submission" date="2019-03" db="EMBL/GenBank/DDBJ databases">
        <title>This is whole genome sequence of Paenibacillus sp MS74 strain.</title>
        <authorList>
            <person name="Trinh H.N."/>
        </authorList>
    </citation>
    <scope>NUCLEOTIDE SEQUENCE [LARGE SCALE GENOMIC DNA]</scope>
    <source>
        <strain evidence="7 8">MS74</strain>
    </source>
</reference>
<dbReference type="OrthoDB" id="2506821at2"/>
<dbReference type="EMBL" id="SMRT01000001">
    <property type="protein sequence ID" value="TDG00663.1"/>
    <property type="molecule type" value="Genomic_DNA"/>
</dbReference>
<dbReference type="Proteomes" id="UP000295636">
    <property type="component" value="Unassembled WGS sequence"/>
</dbReference>
<organism evidence="7 8">
    <name type="scientific">Paenibacillus piri</name>
    <dbReference type="NCBI Taxonomy" id="2547395"/>
    <lineage>
        <taxon>Bacteria</taxon>
        <taxon>Bacillati</taxon>
        <taxon>Bacillota</taxon>
        <taxon>Bacilli</taxon>
        <taxon>Bacillales</taxon>
        <taxon>Paenibacillaceae</taxon>
        <taxon>Paenibacillus</taxon>
    </lineage>
</organism>
<comment type="caution">
    <text evidence="7">The sequence shown here is derived from an EMBL/GenBank/DDBJ whole genome shotgun (WGS) entry which is preliminary data.</text>
</comment>
<feature type="compositionally biased region" description="Basic and acidic residues" evidence="6">
    <location>
        <begin position="44"/>
        <end position="54"/>
    </location>
</feature>
<keyword evidence="4" id="KW-0564">Palmitate</keyword>
<dbReference type="Gene3D" id="3.40.190.10">
    <property type="entry name" value="Periplasmic binding protein-like II"/>
    <property type="match status" value="2"/>
</dbReference>
<evidence type="ECO:0000256" key="5">
    <source>
        <dbReference type="ARBA" id="ARBA00023288"/>
    </source>
</evidence>
<keyword evidence="2" id="KW-0732">Signal</keyword>
<sequence length="553" mass="61894">MCNEKGEGHRMKHVYVKKTAYGGLAAVLATGALLAGCGNSGDSAKGDSKGEAKRGSISSSIYDRGNVPAEEGTVDNNRWTKWLNGQGPVDVKFVPIPRAESKQKFNVLFASDSAPDLVFDYDAGLMNDLYAQKQLLPLDDLIKNDSTEYKKLADQYPILKEMGTKPDGKIYQFGRLLGMKTNDLLFIRKDWLKKLNLEVPKTTEELYKVAKAFREQDPDGNGLKDTYAINLSYTADSVINSMFQNTGLYSKDGKLQKTWEQAKEATAFKKQLFTEGLVDKDFLTDKNGEKAKQDWITGKLGMYAQSSGADQVATFAIYQSLKKNVPDAEVIPIELPKGPYGQFNPNSKFPVQMTAAINAKTKDPKAAMKYVDFLVSKPTMNALKNGLEGQHYQTDKDGCAQPIDKEKNKKEMAMTNDIAMLSSMALMGKCEKYEIKLNPEVPQEKEFLNIIETADKIYLNPNLPFSTEYDATVLPSLPADLVVINKNTDTINDLWKKAIVSGDKYTPEQALAEAKSLWEKSGGKQIDDFYNKWYQENKDKPLRNNDFMKLKFE</sequence>
<evidence type="ECO:0000256" key="4">
    <source>
        <dbReference type="ARBA" id="ARBA00023139"/>
    </source>
</evidence>
<dbReference type="AlphaFoldDB" id="A0A4R5KYK4"/>
<dbReference type="SUPFAM" id="SSF53850">
    <property type="entry name" value="Periplasmic binding protein-like II"/>
    <property type="match status" value="1"/>
</dbReference>
<feature type="region of interest" description="Disordered" evidence="6">
    <location>
        <begin position="40"/>
        <end position="73"/>
    </location>
</feature>
<protein>
    <submittedName>
        <fullName evidence="7">Extracellular solute-binding protein</fullName>
    </submittedName>
</protein>
<accession>A0A4R5KYK4</accession>
<dbReference type="InterPro" id="IPR050490">
    <property type="entry name" value="Bact_solute-bd_prot1"/>
</dbReference>
<evidence type="ECO:0000313" key="8">
    <source>
        <dbReference type="Proteomes" id="UP000295636"/>
    </source>
</evidence>
<proteinExistence type="predicted"/>